<name>A0AAV2EZK2_9ROSI</name>
<evidence type="ECO:0000313" key="2">
    <source>
        <dbReference type="Proteomes" id="UP001497516"/>
    </source>
</evidence>
<reference evidence="1 2" key="1">
    <citation type="submission" date="2024-04" db="EMBL/GenBank/DDBJ databases">
        <authorList>
            <person name="Fracassetti M."/>
        </authorList>
    </citation>
    <scope>NUCLEOTIDE SEQUENCE [LARGE SCALE GENOMIC DNA]</scope>
</reference>
<dbReference type="AlphaFoldDB" id="A0AAV2EZK2"/>
<keyword evidence="2" id="KW-1185">Reference proteome</keyword>
<protein>
    <submittedName>
        <fullName evidence="1">Uncharacterized protein</fullName>
    </submittedName>
</protein>
<dbReference type="EMBL" id="OZ034819">
    <property type="protein sequence ID" value="CAL1391406.1"/>
    <property type="molecule type" value="Genomic_DNA"/>
</dbReference>
<dbReference type="Proteomes" id="UP001497516">
    <property type="component" value="Chromosome 6"/>
</dbReference>
<gene>
    <name evidence="1" type="ORF">LTRI10_LOCUS32131</name>
</gene>
<sequence>MKEEDAHNKKLKKMAIPLVLRFPNSTTLVLAGSWNRSPGDSRMNKATATITGPQSAPPMLGIPNMPVVACFSIDLAEECCLNPSSISHSPNLFPARKNNERFKG</sequence>
<organism evidence="1 2">
    <name type="scientific">Linum trigynum</name>
    <dbReference type="NCBI Taxonomy" id="586398"/>
    <lineage>
        <taxon>Eukaryota</taxon>
        <taxon>Viridiplantae</taxon>
        <taxon>Streptophyta</taxon>
        <taxon>Embryophyta</taxon>
        <taxon>Tracheophyta</taxon>
        <taxon>Spermatophyta</taxon>
        <taxon>Magnoliopsida</taxon>
        <taxon>eudicotyledons</taxon>
        <taxon>Gunneridae</taxon>
        <taxon>Pentapetalae</taxon>
        <taxon>rosids</taxon>
        <taxon>fabids</taxon>
        <taxon>Malpighiales</taxon>
        <taxon>Linaceae</taxon>
        <taxon>Linum</taxon>
    </lineage>
</organism>
<accession>A0AAV2EZK2</accession>
<proteinExistence type="predicted"/>
<evidence type="ECO:0000313" key="1">
    <source>
        <dbReference type="EMBL" id="CAL1391406.1"/>
    </source>
</evidence>